<keyword evidence="1" id="KW-0812">Transmembrane</keyword>
<evidence type="ECO:0000313" key="2">
    <source>
        <dbReference type="EMBL" id="QHU12828.1"/>
    </source>
</evidence>
<keyword evidence="1" id="KW-0472">Membrane</keyword>
<feature type="transmembrane region" description="Helical" evidence="1">
    <location>
        <begin position="74"/>
        <end position="94"/>
    </location>
</feature>
<proteinExistence type="predicted"/>
<evidence type="ECO:0000256" key="1">
    <source>
        <dbReference type="SAM" id="Phobius"/>
    </source>
</evidence>
<feature type="transmembrane region" description="Helical" evidence="1">
    <location>
        <begin position="6"/>
        <end position="29"/>
    </location>
</feature>
<reference evidence="2" key="1">
    <citation type="journal article" date="2020" name="Nature">
        <title>Giant virus diversity and host interactions through global metagenomics.</title>
        <authorList>
            <person name="Schulz F."/>
            <person name="Roux S."/>
            <person name="Paez-Espino D."/>
            <person name="Jungbluth S."/>
            <person name="Walsh D.A."/>
            <person name="Denef V.J."/>
            <person name="McMahon K.D."/>
            <person name="Konstantinidis K.T."/>
            <person name="Eloe-Fadrosh E.A."/>
            <person name="Kyrpides N.C."/>
            <person name="Woyke T."/>
        </authorList>
    </citation>
    <scope>NUCLEOTIDE SEQUENCE</scope>
    <source>
        <strain evidence="2">GVMAG-S-1101172-89</strain>
    </source>
</reference>
<accession>A0A6C0K985</accession>
<keyword evidence="1" id="KW-1133">Transmembrane helix</keyword>
<sequence length="133" mass="14590">MVNLATTGNIVILGIIVVLVIIAAFVAYGGSFNNNFILMLSFLLIIIVIAIPFLQINLAAVGMHDTKPALHDSILNSILTTTGIFIAFLLITFLNIRRHPDQVLNYLMFFTVTSFFCSLLAITISTLRDSNSD</sequence>
<dbReference type="EMBL" id="MN740810">
    <property type="protein sequence ID" value="QHU12828.1"/>
    <property type="molecule type" value="Genomic_DNA"/>
</dbReference>
<feature type="transmembrane region" description="Helical" evidence="1">
    <location>
        <begin position="106"/>
        <end position="127"/>
    </location>
</feature>
<protein>
    <submittedName>
        <fullName evidence="2">Uncharacterized protein</fullName>
    </submittedName>
</protein>
<dbReference type="AlphaFoldDB" id="A0A6C0K985"/>
<feature type="transmembrane region" description="Helical" evidence="1">
    <location>
        <begin position="36"/>
        <end position="54"/>
    </location>
</feature>
<name>A0A6C0K985_9ZZZZ</name>
<organism evidence="2">
    <name type="scientific">viral metagenome</name>
    <dbReference type="NCBI Taxonomy" id="1070528"/>
    <lineage>
        <taxon>unclassified sequences</taxon>
        <taxon>metagenomes</taxon>
        <taxon>organismal metagenomes</taxon>
    </lineage>
</organism>